<evidence type="ECO:0000259" key="8">
    <source>
        <dbReference type="SMART" id="SM00563"/>
    </source>
</evidence>
<gene>
    <name evidence="9" type="ORF">SAMN02745163_00296</name>
</gene>
<dbReference type="OrthoDB" id="9803035at2"/>
<evidence type="ECO:0000313" key="9">
    <source>
        <dbReference type="EMBL" id="SHI45600.1"/>
    </source>
</evidence>
<reference evidence="9 10" key="1">
    <citation type="submission" date="2016-11" db="EMBL/GenBank/DDBJ databases">
        <authorList>
            <person name="Jaros S."/>
            <person name="Januszkiewicz K."/>
            <person name="Wedrychowicz H."/>
        </authorList>
    </citation>
    <scope>NUCLEOTIDE SEQUENCE [LARGE SCALE GENOMIC DNA]</scope>
    <source>
        <strain evidence="9 10">DSM 21758</strain>
    </source>
</reference>
<dbReference type="SMART" id="SM00563">
    <property type="entry name" value="PlsC"/>
    <property type="match status" value="1"/>
</dbReference>
<dbReference type="CDD" id="cd07989">
    <property type="entry name" value="LPLAT_AGPAT-like"/>
    <property type="match status" value="1"/>
</dbReference>
<keyword evidence="3 7" id="KW-0444">Lipid biosynthesis</keyword>
<evidence type="ECO:0000256" key="4">
    <source>
        <dbReference type="ARBA" id="ARBA00022679"/>
    </source>
</evidence>
<keyword evidence="7" id="KW-0594">Phospholipid biosynthesis</keyword>
<evidence type="ECO:0000256" key="1">
    <source>
        <dbReference type="ARBA" id="ARBA00005189"/>
    </source>
</evidence>
<evidence type="ECO:0000256" key="3">
    <source>
        <dbReference type="ARBA" id="ARBA00022516"/>
    </source>
</evidence>
<dbReference type="EMBL" id="FQZB01000003">
    <property type="protein sequence ID" value="SHI45600.1"/>
    <property type="molecule type" value="Genomic_DNA"/>
</dbReference>
<dbReference type="InterPro" id="IPR002123">
    <property type="entry name" value="Plipid/glycerol_acylTrfase"/>
</dbReference>
<dbReference type="SUPFAM" id="SSF69593">
    <property type="entry name" value="Glycerol-3-phosphate (1)-acyltransferase"/>
    <property type="match status" value="1"/>
</dbReference>
<dbReference type="GO" id="GO:0006654">
    <property type="term" value="P:phosphatidic acid biosynthetic process"/>
    <property type="evidence" value="ECO:0007669"/>
    <property type="project" value="TreeGrafter"/>
</dbReference>
<keyword evidence="10" id="KW-1185">Reference proteome</keyword>
<dbReference type="Proteomes" id="UP000184310">
    <property type="component" value="Unassembled WGS sequence"/>
</dbReference>
<dbReference type="EC" id="2.3.1.51" evidence="7"/>
<dbReference type="InterPro" id="IPR004552">
    <property type="entry name" value="AGP_acyltrans"/>
</dbReference>
<dbReference type="GO" id="GO:0003841">
    <property type="term" value="F:1-acylglycerol-3-phosphate O-acyltransferase activity"/>
    <property type="evidence" value="ECO:0007669"/>
    <property type="project" value="UniProtKB-UniRule"/>
</dbReference>
<dbReference type="NCBIfam" id="TIGR00530">
    <property type="entry name" value="AGP_acyltrn"/>
    <property type="match status" value="1"/>
</dbReference>
<evidence type="ECO:0000313" key="10">
    <source>
        <dbReference type="Proteomes" id="UP000184310"/>
    </source>
</evidence>
<dbReference type="STRING" id="1121302.SAMN02745163_00296"/>
<keyword evidence="5 7" id="KW-0443">Lipid metabolism</keyword>
<evidence type="ECO:0000256" key="5">
    <source>
        <dbReference type="ARBA" id="ARBA00023098"/>
    </source>
</evidence>
<dbReference type="AlphaFoldDB" id="A0A1M6BA26"/>
<comment type="pathway">
    <text evidence="1">Lipid metabolism.</text>
</comment>
<dbReference type="PANTHER" id="PTHR10434:SF64">
    <property type="entry name" value="1-ACYL-SN-GLYCEROL-3-PHOSPHATE ACYLTRANSFERASE-RELATED"/>
    <property type="match status" value="1"/>
</dbReference>
<keyword evidence="6 7" id="KW-0012">Acyltransferase</keyword>
<evidence type="ECO:0000256" key="6">
    <source>
        <dbReference type="ARBA" id="ARBA00023315"/>
    </source>
</evidence>
<evidence type="ECO:0000256" key="7">
    <source>
        <dbReference type="RuleBase" id="RU361267"/>
    </source>
</evidence>
<proteinExistence type="inferred from homology"/>
<comment type="domain">
    <text evidence="7">The HXXXXD motif is essential for acyltransferase activity and may constitute the binding site for the phosphate moiety of the glycerol-3-phosphate.</text>
</comment>
<dbReference type="PANTHER" id="PTHR10434">
    <property type="entry name" value="1-ACYL-SN-GLYCEROL-3-PHOSPHATE ACYLTRANSFERASE"/>
    <property type="match status" value="1"/>
</dbReference>
<protein>
    <recommendedName>
        <fullName evidence="7">1-acyl-sn-glycerol-3-phosphate acyltransferase</fullName>
        <ecNumber evidence="7">2.3.1.51</ecNumber>
    </recommendedName>
</protein>
<dbReference type="Pfam" id="PF01553">
    <property type="entry name" value="Acyltransferase"/>
    <property type="match status" value="1"/>
</dbReference>
<feature type="domain" description="Phospholipid/glycerol acyltransferase" evidence="8">
    <location>
        <begin position="74"/>
        <end position="188"/>
    </location>
</feature>
<keyword evidence="7" id="KW-1208">Phospholipid metabolism</keyword>
<accession>A0A1M6BA26</accession>
<sequence>MFRTIIWYTHFGTSLIGKIPHMYKVKKLKNKLSDSEFNTYIHKTTSKWAMSHVKLSGARVKVLGKENIPKDEPVVFISNHQGNFDIALLMSYIDKPKGYVAKVEMLKVPVLRSWMEYMHCIFLDRSNVRKSLKTILEGIEILKAGQSLVIFPEGTRSKSDKIGEFKAGSFKLATKAKVPIVPITINGSYKLMEGNNNKIKPADVEVYVHPMIKTSNLSKEEIDKLPDTVKEIIKSKL</sequence>
<comment type="similarity">
    <text evidence="2 7">Belongs to the 1-acyl-sn-glycerol-3-phosphate acyltransferase family.</text>
</comment>
<dbReference type="GO" id="GO:0016020">
    <property type="term" value="C:membrane"/>
    <property type="evidence" value="ECO:0007669"/>
    <property type="project" value="InterPro"/>
</dbReference>
<comment type="catalytic activity">
    <reaction evidence="7">
        <text>a 1-acyl-sn-glycero-3-phosphate + an acyl-CoA = a 1,2-diacyl-sn-glycero-3-phosphate + CoA</text>
        <dbReference type="Rhea" id="RHEA:19709"/>
        <dbReference type="ChEBI" id="CHEBI:57287"/>
        <dbReference type="ChEBI" id="CHEBI:57970"/>
        <dbReference type="ChEBI" id="CHEBI:58342"/>
        <dbReference type="ChEBI" id="CHEBI:58608"/>
        <dbReference type="EC" id="2.3.1.51"/>
    </reaction>
</comment>
<name>A0A1M6BA26_9CLOT</name>
<organism evidence="9 10">
    <name type="scientific">Clostridium cavendishii DSM 21758</name>
    <dbReference type="NCBI Taxonomy" id="1121302"/>
    <lineage>
        <taxon>Bacteria</taxon>
        <taxon>Bacillati</taxon>
        <taxon>Bacillota</taxon>
        <taxon>Clostridia</taxon>
        <taxon>Eubacteriales</taxon>
        <taxon>Clostridiaceae</taxon>
        <taxon>Clostridium</taxon>
    </lineage>
</organism>
<evidence type="ECO:0000256" key="2">
    <source>
        <dbReference type="ARBA" id="ARBA00008655"/>
    </source>
</evidence>
<dbReference type="RefSeq" id="WP_072984788.1">
    <property type="nucleotide sequence ID" value="NZ_FQZB01000003.1"/>
</dbReference>
<keyword evidence="4 7" id="KW-0808">Transferase</keyword>